<evidence type="ECO:0000313" key="1">
    <source>
        <dbReference type="EMBL" id="MDW2634796.1"/>
    </source>
</evidence>
<organism evidence="1 2">
    <name type="scientific">Citrobacter portucalensis</name>
    <dbReference type="NCBI Taxonomy" id="1639133"/>
    <lineage>
        <taxon>Bacteria</taxon>
        <taxon>Pseudomonadati</taxon>
        <taxon>Pseudomonadota</taxon>
        <taxon>Gammaproteobacteria</taxon>
        <taxon>Enterobacterales</taxon>
        <taxon>Enterobacteriaceae</taxon>
        <taxon>Citrobacter</taxon>
        <taxon>Citrobacter freundii complex</taxon>
    </lineage>
</organism>
<dbReference type="RefSeq" id="WP_318061571.1">
    <property type="nucleotide sequence ID" value="NZ_JAWPAZ010000004.1"/>
</dbReference>
<name>A0ABD5H046_9ENTR</name>
<sequence length="103" mass="11318">MGEVIRAPMIIKLDASEAVQKIEEEIELLKLPSGSFEGVPEHVIDLLLCRISSLFDNVVLRYVPPAIGTGYIHEITIKVEIVGSLDEFTSAIGAVNFQRTDAH</sequence>
<accession>A0ABD5H046</accession>
<dbReference type="EMBL" id="JAWPAZ010000004">
    <property type="protein sequence ID" value="MDW2634796.1"/>
    <property type="molecule type" value="Genomic_DNA"/>
</dbReference>
<comment type="caution">
    <text evidence="1">The sequence shown here is derived from an EMBL/GenBank/DDBJ whole genome shotgun (WGS) entry which is preliminary data.</text>
</comment>
<proteinExistence type="predicted"/>
<reference evidence="1 2" key="1">
    <citation type="submission" date="2023-10" db="EMBL/GenBank/DDBJ databases">
        <title>Fecal carriage and genetic characteristics of carbapenem-resistant Enterobacterales among healthy adults from four provinces of China.</title>
        <authorList>
            <person name="Li Y."/>
            <person name="Zhang R."/>
        </authorList>
    </citation>
    <scope>NUCLEOTIDE SEQUENCE [LARGE SCALE GENOMIC DNA]</scope>
    <source>
        <strain evidence="1 2">HN-71</strain>
    </source>
</reference>
<evidence type="ECO:0000313" key="2">
    <source>
        <dbReference type="Proteomes" id="UP001269984"/>
    </source>
</evidence>
<dbReference type="Proteomes" id="UP001269984">
    <property type="component" value="Unassembled WGS sequence"/>
</dbReference>
<dbReference type="AlphaFoldDB" id="A0ABD5H046"/>
<gene>
    <name evidence="1" type="ORF">RYZ90_13165</name>
</gene>
<protein>
    <submittedName>
        <fullName evidence="1">Uncharacterized protein</fullName>
    </submittedName>
</protein>